<dbReference type="OrthoDB" id="3358017at2759"/>
<proteinExistence type="predicted"/>
<organism evidence="6 7">
    <name type="scientific">Aspergillus felis</name>
    <dbReference type="NCBI Taxonomy" id="1287682"/>
    <lineage>
        <taxon>Eukaryota</taxon>
        <taxon>Fungi</taxon>
        <taxon>Dikarya</taxon>
        <taxon>Ascomycota</taxon>
        <taxon>Pezizomycotina</taxon>
        <taxon>Eurotiomycetes</taxon>
        <taxon>Eurotiomycetidae</taxon>
        <taxon>Eurotiales</taxon>
        <taxon>Aspergillaceae</taxon>
        <taxon>Aspergillus</taxon>
        <taxon>Aspergillus subgen. Fumigati</taxon>
    </lineage>
</organism>
<sequence length="268" mass="30004">MEFTFYYYAPSGAAAGIFIALFGLSTILHLYQLIRTRTWFMIPFAIGGICPYIIQSALILIAPAFLAASIYMTMGRIIEMLHAERYSVIPIRFLTKIFVAGDVLSFLMQASGAGIMVKDASNPNNGEHIIVGGLWVQIIFFGFFIITAIIFELRISRNAINASSEMARVWRRHMNALYVTSALILVRSVVRVVEYLAGYDSYLMRHEVFIYVFDATLIFLAMVVLQLIHPSEVNCYLGLGDKYSDNGIKTRKFVPPPPNATEMAADAV</sequence>
<evidence type="ECO:0008006" key="8">
    <source>
        <dbReference type="Google" id="ProtNLM"/>
    </source>
</evidence>
<protein>
    <recommendedName>
        <fullName evidence="8">RTA1 domain protein</fullName>
    </recommendedName>
</protein>
<dbReference type="Pfam" id="PF04479">
    <property type="entry name" value="RTA1"/>
    <property type="match status" value="1"/>
</dbReference>
<comment type="caution">
    <text evidence="6">The sequence shown here is derived from an EMBL/GenBank/DDBJ whole genome shotgun (WGS) entry which is preliminary data.</text>
</comment>
<reference evidence="6" key="1">
    <citation type="submission" date="2020-06" db="EMBL/GenBank/DDBJ databases">
        <title>Draft genome sequences of strains closely related to Aspergillus parafelis and Aspergillus hiratsukae.</title>
        <authorList>
            <person name="Dos Santos R.A.C."/>
            <person name="Rivero-Menendez O."/>
            <person name="Steenwyk J.L."/>
            <person name="Mead M.E."/>
            <person name="Goldman G.H."/>
            <person name="Alastruey-Izquierdo A."/>
            <person name="Rokas A."/>
        </authorList>
    </citation>
    <scope>NUCLEOTIDE SEQUENCE</scope>
    <source>
        <strain evidence="6">CNM-CM5623</strain>
    </source>
</reference>
<gene>
    <name evidence="6" type="ORF">CNMCM5623_009020</name>
</gene>
<evidence type="ECO:0000313" key="6">
    <source>
        <dbReference type="EMBL" id="KAF7164523.1"/>
    </source>
</evidence>
<feature type="transmembrane region" description="Helical" evidence="5">
    <location>
        <begin position="129"/>
        <end position="155"/>
    </location>
</feature>
<dbReference type="PANTHER" id="PTHR31465">
    <property type="entry name" value="PROTEIN RTA1-RELATED"/>
    <property type="match status" value="1"/>
</dbReference>
<evidence type="ECO:0000313" key="7">
    <source>
        <dbReference type="Proteomes" id="UP000654922"/>
    </source>
</evidence>
<dbReference type="EMBL" id="JACBAE010001330">
    <property type="protein sequence ID" value="KAF7164523.1"/>
    <property type="molecule type" value="Genomic_DNA"/>
</dbReference>
<feature type="transmembrane region" description="Helical" evidence="5">
    <location>
        <begin position="208"/>
        <end position="228"/>
    </location>
</feature>
<evidence type="ECO:0000256" key="4">
    <source>
        <dbReference type="ARBA" id="ARBA00023136"/>
    </source>
</evidence>
<keyword evidence="4 5" id="KW-0472">Membrane</keyword>
<comment type="subcellular location">
    <subcellularLocation>
        <location evidence="1">Membrane</location>
        <topology evidence="1">Multi-pass membrane protein</topology>
    </subcellularLocation>
</comment>
<feature type="transmembrane region" description="Helical" evidence="5">
    <location>
        <begin position="93"/>
        <end position="117"/>
    </location>
</feature>
<dbReference type="GO" id="GO:0016020">
    <property type="term" value="C:membrane"/>
    <property type="evidence" value="ECO:0007669"/>
    <property type="project" value="UniProtKB-SubCell"/>
</dbReference>
<dbReference type="AlphaFoldDB" id="A0A8H6Q1V4"/>
<keyword evidence="2 5" id="KW-0812">Transmembrane</keyword>
<accession>A0A8H6Q1V4</accession>
<evidence type="ECO:0000256" key="3">
    <source>
        <dbReference type="ARBA" id="ARBA00022989"/>
    </source>
</evidence>
<dbReference type="PANTHER" id="PTHR31465:SF35">
    <property type="entry name" value="RTA1 DOMAIN PROTEIN-RELATED"/>
    <property type="match status" value="1"/>
</dbReference>
<evidence type="ECO:0000256" key="2">
    <source>
        <dbReference type="ARBA" id="ARBA00022692"/>
    </source>
</evidence>
<dbReference type="Proteomes" id="UP000654922">
    <property type="component" value="Unassembled WGS sequence"/>
</dbReference>
<evidence type="ECO:0000256" key="5">
    <source>
        <dbReference type="SAM" id="Phobius"/>
    </source>
</evidence>
<keyword evidence="3 5" id="KW-1133">Transmembrane helix</keyword>
<evidence type="ECO:0000256" key="1">
    <source>
        <dbReference type="ARBA" id="ARBA00004141"/>
    </source>
</evidence>
<feature type="transmembrane region" description="Helical" evidence="5">
    <location>
        <begin position="6"/>
        <end position="31"/>
    </location>
</feature>
<name>A0A8H6Q1V4_9EURO</name>
<dbReference type="InterPro" id="IPR007568">
    <property type="entry name" value="RTA1"/>
</dbReference>